<sequence length="148" mass="16597">MKFGIDGVQRRLTTTTTTTTTATMPPYTCPQCVAARRDRLWSNRLRRPTVARERSVCRHRRVASHPVDDVFMIAILVFYIAQSRLHPVVKVISVASALPPRRNQSTTPTFGEHLTSDKANYMGDTWGTQVTSRSQLSATRPVDVFGPP</sequence>
<reference evidence="3" key="1">
    <citation type="submission" date="2017-02" db="UniProtKB">
        <authorList>
            <consortium name="WormBaseParasite"/>
        </authorList>
    </citation>
    <scope>IDENTIFICATION</scope>
</reference>
<name>A0A0N4X169_HAEPC</name>
<dbReference type="EMBL" id="UZAF01020296">
    <property type="protein sequence ID" value="VDO68536.1"/>
    <property type="molecule type" value="Genomic_DNA"/>
</dbReference>
<keyword evidence="2" id="KW-1185">Reference proteome</keyword>
<reference evidence="1 2" key="2">
    <citation type="submission" date="2018-11" db="EMBL/GenBank/DDBJ databases">
        <authorList>
            <consortium name="Pathogen Informatics"/>
        </authorList>
    </citation>
    <scope>NUCLEOTIDE SEQUENCE [LARGE SCALE GENOMIC DNA]</scope>
    <source>
        <strain evidence="1 2">MHpl1</strain>
    </source>
</reference>
<evidence type="ECO:0000313" key="1">
    <source>
        <dbReference type="EMBL" id="VDO68536.1"/>
    </source>
</evidence>
<gene>
    <name evidence="1" type="ORF">HPLM_LOCUS18040</name>
</gene>
<accession>A0A0N4X169</accession>
<dbReference type="Proteomes" id="UP000268014">
    <property type="component" value="Unassembled WGS sequence"/>
</dbReference>
<protein>
    <submittedName>
        <fullName evidence="1 3">Uncharacterized protein</fullName>
    </submittedName>
</protein>
<proteinExistence type="predicted"/>
<dbReference type="WBParaSite" id="HPLM_0001804901-mRNA-1">
    <property type="protein sequence ID" value="HPLM_0001804901-mRNA-1"/>
    <property type="gene ID" value="HPLM_0001804901"/>
</dbReference>
<organism evidence="3">
    <name type="scientific">Haemonchus placei</name>
    <name type="common">Barber's pole worm</name>
    <dbReference type="NCBI Taxonomy" id="6290"/>
    <lineage>
        <taxon>Eukaryota</taxon>
        <taxon>Metazoa</taxon>
        <taxon>Ecdysozoa</taxon>
        <taxon>Nematoda</taxon>
        <taxon>Chromadorea</taxon>
        <taxon>Rhabditida</taxon>
        <taxon>Rhabditina</taxon>
        <taxon>Rhabditomorpha</taxon>
        <taxon>Strongyloidea</taxon>
        <taxon>Trichostrongylidae</taxon>
        <taxon>Haemonchus</taxon>
    </lineage>
</organism>
<evidence type="ECO:0000313" key="3">
    <source>
        <dbReference type="WBParaSite" id="HPLM_0001804901-mRNA-1"/>
    </source>
</evidence>
<dbReference type="AlphaFoldDB" id="A0A0N4X169"/>
<evidence type="ECO:0000313" key="2">
    <source>
        <dbReference type="Proteomes" id="UP000268014"/>
    </source>
</evidence>